<organism evidence="4 5">
    <name type="scientific">Kibdelosporangium lantanae</name>
    <dbReference type="NCBI Taxonomy" id="1497396"/>
    <lineage>
        <taxon>Bacteria</taxon>
        <taxon>Bacillati</taxon>
        <taxon>Actinomycetota</taxon>
        <taxon>Actinomycetes</taxon>
        <taxon>Pseudonocardiales</taxon>
        <taxon>Pseudonocardiaceae</taxon>
        <taxon>Kibdelosporangium</taxon>
    </lineage>
</organism>
<dbReference type="InterPro" id="IPR050091">
    <property type="entry name" value="PKS_NRPS_Biosynth_Enz"/>
</dbReference>
<name>A0ABW3MQR4_9PSEU</name>
<keyword evidence="5" id="KW-1185">Reference proteome</keyword>
<dbReference type="Pfam" id="PF00698">
    <property type="entry name" value="Acyl_transf_1"/>
    <property type="match status" value="1"/>
</dbReference>
<dbReference type="GO" id="GO:0016746">
    <property type="term" value="F:acyltransferase activity"/>
    <property type="evidence" value="ECO:0007669"/>
    <property type="project" value="UniProtKB-KW"/>
</dbReference>
<feature type="domain" description="Malonyl-CoA:ACP transacylase (MAT)" evidence="3">
    <location>
        <begin position="2"/>
        <end position="174"/>
    </location>
</feature>
<dbReference type="InterPro" id="IPR014043">
    <property type="entry name" value="Acyl_transferase_dom"/>
</dbReference>
<gene>
    <name evidence="4" type="ORF">ACFQ1S_42620</name>
</gene>
<evidence type="ECO:0000256" key="1">
    <source>
        <dbReference type="ARBA" id="ARBA00022679"/>
    </source>
</evidence>
<dbReference type="PANTHER" id="PTHR43775">
    <property type="entry name" value="FATTY ACID SYNTHASE"/>
    <property type="match status" value="1"/>
</dbReference>
<keyword evidence="1" id="KW-0808">Transferase</keyword>
<comment type="caution">
    <text evidence="4">The sequence shown here is derived from an EMBL/GenBank/DDBJ whole genome shotgun (WGS) entry which is preliminary data.</text>
</comment>
<dbReference type="Gene3D" id="3.30.70.250">
    <property type="entry name" value="Malonyl-CoA ACP transacylase, ACP-binding"/>
    <property type="match status" value="1"/>
</dbReference>
<keyword evidence="2 4" id="KW-0012">Acyltransferase</keyword>
<dbReference type="PANTHER" id="PTHR43775:SF51">
    <property type="entry name" value="INACTIVE PHENOLPHTHIOCEROL SYNTHESIS POLYKETIDE SYNTHASE TYPE I PKS1-RELATED"/>
    <property type="match status" value="1"/>
</dbReference>
<dbReference type="Proteomes" id="UP001597045">
    <property type="component" value="Unassembled WGS sequence"/>
</dbReference>
<protein>
    <submittedName>
        <fullName evidence="4">Acyltransferase domain-containing protein</fullName>
    </submittedName>
</protein>
<dbReference type="SUPFAM" id="SSF52151">
    <property type="entry name" value="FabD/lysophospholipase-like"/>
    <property type="match status" value="1"/>
</dbReference>
<dbReference type="InterPro" id="IPR016035">
    <property type="entry name" value="Acyl_Trfase/lysoPLipase"/>
</dbReference>
<evidence type="ECO:0000256" key="2">
    <source>
        <dbReference type="ARBA" id="ARBA00023315"/>
    </source>
</evidence>
<proteinExistence type="predicted"/>
<evidence type="ECO:0000313" key="5">
    <source>
        <dbReference type="Proteomes" id="UP001597045"/>
    </source>
</evidence>
<dbReference type="SUPFAM" id="SSF55048">
    <property type="entry name" value="Probable ACP-binding domain of malonyl-CoA ACP transacylase"/>
    <property type="match status" value="1"/>
</dbReference>
<accession>A0ABW3MQR4</accession>
<dbReference type="InterPro" id="IPR001227">
    <property type="entry name" value="Ac_transferase_dom_sf"/>
</dbReference>
<evidence type="ECO:0000259" key="3">
    <source>
        <dbReference type="SMART" id="SM00827"/>
    </source>
</evidence>
<evidence type="ECO:0000313" key="4">
    <source>
        <dbReference type="EMBL" id="MFD1051784.1"/>
    </source>
</evidence>
<dbReference type="Gene3D" id="3.40.366.10">
    <property type="entry name" value="Malonyl-Coenzyme A Acyl Carrier Protein, domain 2"/>
    <property type="match status" value="1"/>
</dbReference>
<feature type="non-terminal residue" evidence="4">
    <location>
        <position position="195"/>
    </location>
</feature>
<dbReference type="EMBL" id="JBHTIS010003868">
    <property type="protein sequence ID" value="MFD1051784.1"/>
    <property type="molecule type" value="Genomic_DNA"/>
</dbReference>
<dbReference type="InterPro" id="IPR016036">
    <property type="entry name" value="Malonyl_transacylase_ACP-bd"/>
</dbReference>
<dbReference type="SMART" id="SM00827">
    <property type="entry name" value="PKS_AT"/>
    <property type="match status" value="1"/>
</dbReference>
<sequence>MLSLDDACRLVGARGRLMGALPAGGLMVAVEASEEDVLPLLSDGVSVAAVNGPSAVVVSGVEEEVLALVTQLGVRSRRLRVSHAFHSPLMEPMLVDFRAVVEDLSFGEPWIPMVSSGDVTSAEYWVRHVRDTVRFADSINHLKSKGVTHFVEVGPDAVLTPMVAGCVPTLRKDRPEPESLLTAVARLHVEGVSPD</sequence>
<reference evidence="5" key="1">
    <citation type="journal article" date="2019" name="Int. J. Syst. Evol. Microbiol.">
        <title>The Global Catalogue of Microorganisms (GCM) 10K type strain sequencing project: providing services to taxonomists for standard genome sequencing and annotation.</title>
        <authorList>
            <consortium name="The Broad Institute Genomics Platform"/>
            <consortium name="The Broad Institute Genome Sequencing Center for Infectious Disease"/>
            <person name="Wu L."/>
            <person name="Ma J."/>
        </authorList>
    </citation>
    <scope>NUCLEOTIDE SEQUENCE [LARGE SCALE GENOMIC DNA]</scope>
    <source>
        <strain evidence="5">JCM 31486</strain>
    </source>
</reference>